<evidence type="ECO:0000313" key="16">
    <source>
        <dbReference type="EMBL" id="CAH1962186.1"/>
    </source>
</evidence>
<dbReference type="InterPro" id="IPR047358">
    <property type="entry name" value="MBT_dSfmbt_rpt1"/>
</dbReference>
<keyword evidence="6" id="KW-0156">Chromatin regulator</keyword>
<evidence type="ECO:0000256" key="6">
    <source>
        <dbReference type="ARBA" id="ARBA00022853"/>
    </source>
</evidence>
<dbReference type="Proteomes" id="UP001152888">
    <property type="component" value="Unassembled WGS sequence"/>
</dbReference>
<evidence type="ECO:0000256" key="7">
    <source>
        <dbReference type="ARBA" id="ARBA00023015"/>
    </source>
</evidence>
<dbReference type="InterPro" id="IPR050548">
    <property type="entry name" value="PcG_chromatin_remod_factors"/>
</dbReference>
<feature type="repeat" description="MBT" evidence="12">
    <location>
        <begin position="382"/>
        <end position="483"/>
    </location>
</feature>
<dbReference type="GO" id="GO:0042393">
    <property type="term" value="F:histone binding"/>
    <property type="evidence" value="ECO:0007669"/>
    <property type="project" value="TreeGrafter"/>
</dbReference>
<feature type="domain" description="FCS-type" evidence="15">
    <location>
        <begin position="157"/>
        <end position="192"/>
    </location>
</feature>
<dbReference type="InterPro" id="IPR012313">
    <property type="entry name" value="Znf_FCS"/>
</dbReference>
<feature type="repeat" description="MBT" evidence="12">
    <location>
        <begin position="601"/>
        <end position="697"/>
    </location>
</feature>
<keyword evidence="5" id="KW-0862">Zinc</keyword>
<protein>
    <recommendedName>
        <fullName evidence="18">Polycomb protein Sfmbt</fullName>
    </recommendedName>
</protein>
<keyword evidence="3" id="KW-0677">Repeat</keyword>
<keyword evidence="8" id="KW-0238">DNA-binding</keyword>
<dbReference type="InterPro" id="IPR004092">
    <property type="entry name" value="Mbt"/>
</dbReference>
<dbReference type="GO" id="GO:0031507">
    <property type="term" value="P:heterochromatin formation"/>
    <property type="evidence" value="ECO:0007669"/>
    <property type="project" value="InterPro"/>
</dbReference>
<dbReference type="Gene3D" id="2.30.30.140">
    <property type="match status" value="4"/>
</dbReference>
<name>A0A9P0JZ36_ACAOB</name>
<evidence type="ECO:0000256" key="4">
    <source>
        <dbReference type="ARBA" id="ARBA00022771"/>
    </source>
</evidence>
<dbReference type="Gene3D" id="1.10.150.50">
    <property type="entry name" value="Transcription Factor, Ets-1"/>
    <property type="match status" value="1"/>
</dbReference>
<comment type="caution">
    <text evidence="16">The sequence shown here is derived from an EMBL/GenBank/DDBJ whole genome shotgun (WGS) entry which is preliminary data.</text>
</comment>
<evidence type="ECO:0000256" key="8">
    <source>
        <dbReference type="ARBA" id="ARBA00023125"/>
    </source>
</evidence>
<keyword evidence="2" id="KW-0479">Metal-binding</keyword>
<dbReference type="InterPro" id="IPR037605">
    <property type="entry name" value="Sfmbt_SAM"/>
</dbReference>
<dbReference type="Pfam" id="PF21319">
    <property type="entry name" value="zf-FCS_1"/>
    <property type="match status" value="1"/>
</dbReference>
<dbReference type="PANTHER" id="PTHR12247:SF104">
    <property type="entry name" value="POLYCOMB PROTEIN SFMBT"/>
    <property type="match status" value="1"/>
</dbReference>
<evidence type="ECO:0000256" key="1">
    <source>
        <dbReference type="ARBA" id="ARBA00004123"/>
    </source>
</evidence>
<dbReference type="GO" id="GO:0003682">
    <property type="term" value="F:chromatin binding"/>
    <property type="evidence" value="ECO:0007669"/>
    <property type="project" value="TreeGrafter"/>
</dbReference>
<dbReference type="GO" id="GO:0005634">
    <property type="term" value="C:nucleus"/>
    <property type="evidence" value="ECO:0007669"/>
    <property type="project" value="UniProtKB-SubCell"/>
</dbReference>
<feature type="compositionally biased region" description="Basic residues" evidence="13">
    <location>
        <begin position="712"/>
        <end position="723"/>
    </location>
</feature>
<dbReference type="AlphaFoldDB" id="A0A9P0JZ36"/>
<keyword evidence="4 11" id="KW-0863">Zinc-finger</keyword>
<evidence type="ECO:0000259" key="14">
    <source>
        <dbReference type="PROSITE" id="PS50105"/>
    </source>
</evidence>
<evidence type="ECO:0008006" key="18">
    <source>
        <dbReference type="Google" id="ProtNLM"/>
    </source>
</evidence>
<dbReference type="InterPro" id="IPR013761">
    <property type="entry name" value="SAM/pointed_sf"/>
</dbReference>
<dbReference type="PROSITE" id="PS51079">
    <property type="entry name" value="MBT"/>
    <property type="match status" value="4"/>
</dbReference>
<evidence type="ECO:0000256" key="13">
    <source>
        <dbReference type="SAM" id="MobiDB-lite"/>
    </source>
</evidence>
<feature type="compositionally biased region" description="Low complexity" evidence="13">
    <location>
        <begin position="728"/>
        <end position="738"/>
    </location>
</feature>
<evidence type="ECO:0000259" key="15">
    <source>
        <dbReference type="PROSITE" id="PS51024"/>
    </source>
</evidence>
<evidence type="ECO:0000256" key="2">
    <source>
        <dbReference type="ARBA" id="ARBA00022723"/>
    </source>
</evidence>
<keyword evidence="10" id="KW-0539">Nucleus</keyword>
<keyword evidence="7" id="KW-0805">Transcription regulation</keyword>
<dbReference type="GO" id="GO:0008270">
    <property type="term" value="F:zinc ion binding"/>
    <property type="evidence" value="ECO:0007669"/>
    <property type="project" value="UniProtKB-KW"/>
</dbReference>
<dbReference type="GO" id="GO:0045892">
    <property type="term" value="P:negative regulation of DNA-templated transcription"/>
    <property type="evidence" value="ECO:0007669"/>
    <property type="project" value="TreeGrafter"/>
</dbReference>
<dbReference type="SUPFAM" id="SSF47769">
    <property type="entry name" value="SAM/Pointed domain"/>
    <property type="match status" value="1"/>
</dbReference>
<comment type="subcellular location">
    <subcellularLocation>
        <location evidence="1">Nucleus</location>
    </subcellularLocation>
</comment>
<feature type="compositionally biased region" description="Basic and acidic residues" evidence="13">
    <location>
        <begin position="771"/>
        <end position="793"/>
    </location>
</feature>
<dbReference type="Pfam" id="PF02820">
    <property type="entry name" value="MBT"/>
    <property type="match status" value="4"/>
</dbReference>
<dbReference type="OrthoDB" id="5800688at2759"/>
<dbReference type="SMART" id="SM00561">
    <property type="entry name" value="MBT"/>
    <property type="match status" value="4"/>
</dbReference>
<feature type="region of interest" description="Disordered" evidence="13">
    <location>
        <begin position="83"/>
        <end position="108"/>
    </location>
</feature>
<evidence type="ECO:0000313" key="17">
    <source>
        <dbReference type="Proteomes" id="UP001152888"/>
    </source>
</evidence>
<keyword evidence="17" id="KW-1185">Reference proteome</keyword>
<feature type="repeat" description="MBT" evidence="12">
    <location>
        <begin position="484"/>
        <end position="593"/>
    </location>
</feature>
<dbReference type="Gene3D" id="3.30.60.160">
    <property type="match status" value="1"/>
</dbReference>
<evidence type="ECO:0000256" key="12">
    <source>
        <dbReference type="PROSITE-ProRule" id="PRU00459"/>
    </source>
</evidence>
<dbReference type="SUPFAM" id="SSF63748">
    <property type="entry name" value="Tudor/PWWP/MBT"/>
    <property type="match status" value="4"/>
</dbReference>
<feature type="compositionally biased region" description="Basic and acidic residues" evidence="13">
    <location>
        <begin position="83"/>
        <end position="100"/>
    </location>
</feature>
<accession>A0A9P0JZ36</accession>
<evidence type="ECO:0000256" key="5">
    <source>
        <dbReference type="ARBA" id="ARBA00022833"/>
    </source>
</evidence>
<reference evidence="16" key="1">
    <citation type="submission" date="2022-03" db="EMBL/GenBank/DDBJ databases">
        <authorList>
            <person name="Sayadi A."/>
        </authorList>
    </citation>
    <scope>NUCLEOTIDE SEQUENCE</scope>
</reference>
<proteinExistence type="predicted"/>
<dbReference type="CDD" id="cd20119">
    <property type="entry name" value="MBT_dSfmbt_rpt1"/>
    <property type="match status" value="1"/>
</dbReference>
<dbReference type="PROSITE" id="PS51024">
    <property type="entry name" value="ZF_FCS"/>
    <property type="match status" value="1"/>
</dbReference>
<dbReference type="PANTHER" id="PTHR12247">
    <property type="entry name" value="POLYCOMB GROUP PROTEIN"/>
    <property type="match status" value="1"/>
</dbReference>
<feature type="compositionally biased region" description="Basic and acidic residues" evidence="13">
    <location>
        <begin position="746"/>
        <end position="757"/>
    </location>
</feature>
<dbReference type="EMBL" id="CAKOFQ010006700">
    <property type="protein sequence ID" value="CAH1962186.1"/>
    <property type="molecule type" value="Genomic_DNA"/>
</dbReference>
<dbReference type="SMART" id="SM00454">
    <property type="entry name" value="SAM"/>
    <property type="match status" value="1"/>
</dbReference>
<dbReference type="GO" id="GO:0003677">
    <property type="term" value="F:DNA binding"/>
    <property type="evidence" value="ECO:0007669"/>
    <property type="project" value="UniProtKB-KW"/>
</dbReference>
<feature type="repeat" description="MBT" evidence="12">
    <location>
        <begin position="266"/>
        <end position="374"/>
    </location>
</feature>
<dbReference type="InterPro" id="IPR001660">
    <property type="entry name" value="SAM"/>
</dbReference>
<dbReference type="Pfam" id="PF00536">
    <property type="entry name" value="SAM_1"/>
    <property type="match status" value="1"/>
</dbReference>
<dbReference type="CDD" id="cd09580">
    <property type="entry name" value="SAM_Scm-like-4MBT"/>
    <property type="match status" value="1"/>
</dbReference>
<evidence type="ECO:0000256" key="11">
    <source>
        <dbReference type="PROSITE-ProRule" id="PRU00367"/>
    </source>
</evidence>
<evidence type="ECO:0000256" key="10">
    <source>
        <dbReference type="ARBA" id="ARBA00023242"/>
    </source>
</evidence>
<feature type="region of interest" description="Disordered" evidence="13">
    <location>
        <begin position="697"/>
        <end position="798"/>
    </location>
</feature>
<gene>
    <name evidence="16" type="ORF">ACAOBT_LOCUS4549</name>
</gene>
<evidence type="ECO:0000256" key="9">
    <source>
        <dbReference type="ARBA" id="ARBA00023163"/>
    </source>
</evidence>
<evidence type="ECO:0000256" key="3">
    <source>
        <dbReference type="ARBA" id="ARBA00022737"/>
    </source>
</evidence>
<dbReference type="CDD" id="cd20100">
    <property type="entry name" value="MBT_dSfmbt-like_rpt4"/>
    <property type="match status" value="1"/>
</dbReference>
<feature type="domain" description="SAM" evidence="14">
    <location>
        <begin position="957"/>
        <end position="1019"/>
    </location>
</feature>
<organism evidence="16 17">
    <name type="scientific">Acanthoscelides obtectus</name>
    <name type="common">Bean weevil</name>
    <name type="synonym">Bruchus obtectus</name>
    <dbReference type="NCBI Taxonomy" id="200917"/>
    <lineage>
        <taxon>Eukaryota</taxon>
        <taxon>Metazoa</taxon>
        <taxon>Ecdysozoa</taxon>
        <taxon>Arthropoda</taxon>
        <taxon>Hexapoda</taxon>
        <taxon>Insecta</taxon>
        <taxon>Pterygota</taxon>
        <taxon>Neoptera</taxon>
        <taxon>Endopterygota</taxon>
        <taxon>Coleoptera</taxon>
        <taxon>Polyphaga</taxon>
        <taxon>Cucujiformia</taxon>
        <taxon>Chrysomeloidea</taxon>
        <taxon>Chrysomelidae</taxon>
        <taxon>Bruchinae</taxon>
        <taxon>Bruchini</taxon>
        <taxon>Acanthoscelides</taxon>
    </lineage>
</organism>
<sequence length="1039" mass="114522">MNVYNTMPSHVADMGMVWMGTGQPSNDVPIGMVNSEGSEMLLDHHENIYYTPSHNSMSNHSMEDLQGVHGAQISPMNQYDDGSHHYHPFSDDMNMKHDSNDSSYSATDDSQQNVYMITTATQTLPCSTRKIKPVKHPGLVLKTPIAYQSNTDPSVIPIQKDGIAVCEKCGAIGVKHAFYTRERRFCSMACARGYSGLIPEPLPQMNQNMPDSKQHFAKYKFTMKMEDDFTDSYLDQPLPQLSPSQIKLEDNQPIVRRKPASLADSFDWDHLLNDRYFVAAPVTCFKHAPMADVWENVMVGMKVEVENTDCDNVSDAFPDSFWVATVMRIVGYKAQLRYEGFGSNNSKDFWVSLCSNRVHPVGWCATRGKPLIPPKTIENKYCDWKDFLRKRLTGARTLPSNYSVKASESIKSRFEVGLNLEVVDKNRISQVKLAIVHKIIGKRLNVKYFDLPPDDGGFWCHEDSPLLHPVGWAKKVNHHIVAPANYLERVSQGIYDEDDATEELFNPYQAGTPEYHNSGFCIGMKLEAVDPLNLSSICVATVMDVLNFGYIMIRIDTYDMDVTGADWFCYHVKSPCIFAMGFCERHNIPLTPPKGYDPANFNWRAYLAQTNNRPADSRLFNHHVPQHGFHQNMKLEAADLMDPRLVCVATIAKVAGRLLKVHFDGWEDEYDQWLDCESSDIYPVGWCQSVGHKLEGPPPLVSKQAPQSTKSPKVKKKGKKKKTKDSSSKASSNASLKLPKVESTCEDDRSATGHDDESVTEGGSVAGSSSVRDESIAGDHYHHPLPDHDKSEPVEEAAPCQQPVLMPPVTDPQPAVPVVAQAAPVVNSSVPVVPLTPLVVPSTPVVTPSAPVITSPVSEVTPPSPVVSPPAPVVNCPSPLVSPPTPVVSPPAPVLSPPAPVGNTLASTAITTPEPPQERKVTSYINGTTASPTKLIPRLIDNSGGSIETGELCPDSWNVFDVAQFLRVNDCASYCDSFSKKVDGKALLLLSKEDILELTGGKVGPSLKIFDLIQQLKIKVNPAQLRHMKAAAGGVKKFL</sequence>
<dbReference type="InterPro" id="IPR038603">
    <property type="entry name" value="Znf_FCS_sf"/>
</dbReference>
<keyword evidence="9" id="KW-0804">Transcription</keyword>
<dbReference type="PROSITE" id="PS50105">
    <property type="entry name" value="SAM_DOMAIN"/>
    <property type="match status" value="1"/>
</dbReference>